<organism evidence="3 4">
    <name type="scientific">Molorchus minor</name>
    <dbReference type="NCBI Taxonomy" id="1323400"/>
    <lineage>
        <taxon>Eukaryota</taxon>
        <taxon>Metazoa</taxon>
        <taxon>Ecdysozoa</taxon>
        <taxon>Arthropoda</taxon>
        <taxon>Hexapoda</taxon>
        <taxon>Insecta</taxon>
        <taxon>Pterygota</taxon>
        <taxon>Neoptera</taxon>
        <taxon>Endopterygota</taxon>
        <taxon>Coleoptera</taxon>
        <taxon>Polyphaga</taxon>
        <taxon>Cucujiformia</taxon>
        <taxon>Chrysomeloidea</taxon>
        <taxon>Cerambycidae</taxon>
        <taxon>Lamiinae</taxon>
        <taxon>Monochamini</taxon>
        <taxon>Molorchus</taxon>
    </lineage>
</organism>
<evidence type="ECO:0000313" key="4">
    <source>
        <dbReference type="Proteomes" id="UP001162164"/>
    </source>
</evidence>
<accession>A0ABQ9JN58</accession>
<keyword evidence="4" id="KW-1185">Reference proteome</keyword>
<reference evidence="3" key="1">
    <citation type="journal article" date="2023" name="Insect Mol. Biol.">
        <title>Genome sequencing provides insights into the evolution of gene families encoding plant cell wall-degrading enzymes in longhorned beetles.</title>
        <authorList>
            <person name="Shin N.R."/>
            <person name="Okamura Y."/>
            <person name="Kirsch R."/>
            <person name="Pauchet Y."/>
        </authorList>
    </citation>
    <scope>NUCLEOTIDE SEQUENCE</scope>
    <source>
        <strain evidence="3">MMC_N1</strain>
    </source>
</reference>
<gene>
    <name evidence="3" type="ORF">NQ317_010136</name>
</gene>
<dbReference type="SMART" id="SM00355">
    <property type="entry name" value="ZnF_C2H2"/>
    <property type="match status" value="2"/>
</dbReference>
<protein>
    <recommendedName>
        <fullName evidence="2">C2H2-type domain-containing protein</fullName>
    </recommendedName>
</protein>
<dbReference type="PROSITE" id="PS50157">
    <property type="entry name" value="ZINC_FINGER_C2H2_2"/>
    <property type="match status" value="1"/>
</dbReference>
<keyword evidence="1" id="KW-0863">Zinc-finger</keyword>
<dbReference type="PROSITE" id="PS00028">
    <property type="entry name" value="ZINC_FINGER_C2H2_1"/>
    <property type="match status" value="1"/>
</dbReference>
<evidence type="ECO:0000259" key="2">
    <source>
        <dbReference type="PROSITE" id="PS50157"/>
    </source>
</evidence>
<proteinExistence type="predicted"/>
<evidence type="ECO:0000256" key="1">
    <source>
        <dbReference type="PROSITE-ProRule" id="PRU00042"/>
    </source>
</evidence>
<feature type="domain" description="C2H2-type" evidence="2">
    <location>
        <begin position="50"/>
        <end position="77"/>
    </location>
</feature>
<comment type="caution">
    <text evidence="3">The sequence shown here is derived from an EMBL/GenBank/DDBJ whole genome shotgun (WGS) entry which is preliminary data.</text>
</comment>
<keyword evidence="1" id="KW-0479">Metal-binding</keyword>
<keyword evidence="1" id="KW-0862">Zinc</keyword>
<dbReference type="EMBL" id="JAPWTJ010000346">
    <property type="protein sequence ID" value="KAJ8979362.1"/>
    <property type="molecule type" value="Genomic_DNA"/>
</dbReference>
<evidence type="ECO:0000313" key="3">
    <source>
        <dbReference type="EMBL" id="KAJ8979362.1"/>
    </source>
</evidence>
<sequence>MSPSFFAVEGKKKRKSGPPLNCIECNFQTIHQVSLHCHIMAHQMGTLNIYSCSYCPYRISNKAQFNKHMKTHTEDDENLKFDEI</sequence>
<dbReference type="SUPFAM" id="SSF57667">
    <property type="entry name" value="beta-beta-alpha zinc fingers"/>
    <property type="match status" value="1"/>
</dbReference>
<dbReference type="InterPro" id="IPR013087">
    <property type="entry name" value="Znf_C2H2_type"/>
</dbReference>
<name>A0ABQ9JN58_9CUCU</name>
<dbReference type="Gene3D" id="3.30.160.60">
    <property type="entry name" value="Classic Zinc Finger"/>
    <property type="match status" value="1"/>
</dbReference>
<dbReference type="InterPro" id="IPR036236">
    <property type="entry name" value="Znf_C2H2_sf"/>
</dbReference>
<dbReference type="Proteomes" id="UP001162164">
    <property type="component" value="Unassembled WGS sequence"/>
</dbReference>